<proteinExistence type="predicted"/>
<reference evidence="1" key="1">
    <citation type="submission" date="2013-07" db="EMBL/GenBank/DDBJ databases">
        <title>The genome of an arbuscular mycorrhizal fungus provides insights into the evolution of the oldest plant symbiosis.</title>
        <authorList>
            <consortium name="DOE Joint Genome Institute"/>
            <person name="Tisserant E."/>
            <person name="Malbreil M."/>
            <person name="Kuo A."/>
            <person name="Kohler A."/>
            <person name="Symeonidi A."/>
            <person name="Balestrini R."/>
            <person name="Charron P."/>
            <person name="Duensing N."/>
            <person name="Frei-dit-Frey N."/>
            <person name="Gianinazzi-Pearson V."/>
            <person name="Gilbert B."/>
            <person name="Handa Y."/>
            <person name="Hijri M."/>
            <person name="Kaul R."/>
            <person name="Kawaguchi M."/>
            <person name="Krajinski F."/>
            <person name="Lammers P."/>
            <person name="Lapierre D."/>
            <person name="Masclaux F.G."/>
            <person name="Murat C."/>
            <person name="Morin E."/>
            <person name="Ndikumana S."/>
            <person name="Pagni M."/>
            <person name="Petitpierre D."/>
            <person name="Requena N."/>
            <person name="Rosikiewicz P."/>
            <person name="Riley R."/>
            <person name="Saito K."/>
            <person name="San Clemente H."/>
            <person name="Shapiro H."/>
            <person name="van Tuinen D."/>
            <person name="Becard G."/>
            <person name="Bonfante P."/>
            <person name="Paszkowski U."/>
            <person name="Shachar-Hill Y."/>
            <person name="Young J.P."/>
            <person name="Sanders I.R."/>
            <person name="Henrissat B."/>
            <person name="Rensing S.A."/>
            <person name="Grigoriev I.V."/>
            <person name="Corradi N."/>
            <person name="Roux C."/>
            <person name="Martin F."/>
        </authorList>
    </citation>
    <scope>NUCLEOTIDE SEQUENCE</scope>
    <source>
        <strain evidence="1">DAOM 197198</strain>
    </source>
</reference>
<accession>U9SWE9</accession>
<dbReference type="HOGENOM" id="CLU_2499040_0_0_1"/>
<organism evidence="1">
    <name type="scientific">Rhizophagus irregularis (strain DAOM 181602 / DAOM 197198 / MUCL 43194)</name>
    <name type="common">Arbuscular mycorrhizal fungus</name>
    <name type="synonym">Glomus intraradices</name>
    <dbReference type="NCBI Taxonomy" id="747089"/>
    <lineage>
        <taxon>Eukaryota</taxon>
        <taxon>Fungi</taxon>
        <taxon>Fungi incertae sedis</taxon>
        <taxon>Mucoromycota</taxon>
        <taxon>Glomeromycotina</taxon>
        <taxon>Glomeromycetes</taxon>
        <taxon>Glomerales</taxon>
        <taxon>Glomeraceae</taxon>
        <taxon>Rhizophagus</taxon>
    </lineage>
</organism>
<sequence length="86" mass="9972">MTVYRIFDLFSMFIRELTSGISFVESIGYTRYLAVRFQQRLRTDGVAHGTIIYKGKIGRRSTINESDSDCVRNWMSIPDNTSEKKP</sequence>
<dbReference type="EMBL" id="KI298819">
    <property type="protein sequence ID" value="ERZ98367.1"/>
    <property type="molecule type" value="Genomic_DNA"/>
</dbReference>
<gene>
    <name evidence="1" type="ORF">GLOINDRAFT_10608</name>
</gene>
<evidence type="ECO:0000313" key="1">
    <source>
        <dbReference type="EMBL" id="ERZ98367.1"/>
    </source>
</evidence>
<dbReference type="AlphaFoldDB" id="U9SWE9"/>
<protein>
    <submittedName>
        <fullName evidence="1">Uncharacterized protein</fullName>
    </submittedName>
</protein>
<name>U9SWE9_RHIID</name>